<proteinExistence type="predicted"/>
<name>A0A331YP51_KLEPN</name>
<organism evidence="2 4">
    <name type="scientific">Klebsiella pneumoniae</name>
    <dbReference type="NCBI Taxonomy" id="573"/>
    <lineage>
        <taxon>Bacteria</taxon>
        <taxon>Pseudomonadati</taxon>
        <taxon>Pseudomonadota</taxon>
        <taxon>Gammaproteobacteria</taxon>
        <taxon>Enterobacterales</taxon>
        <taxon>Enterobacteriaceae</taxon>
        <taxon>Klebsiella/Raoultella group</taxon>
        <taxon>Klebsiella</taxon>
        <taxon>Klebsiella pneumoniae complex</taxon>
    </lineage>
</organism>
<dbReference type="Proteomes" id="UP000255239">
    <property type="component" value="Unassembled WGS sequence"/>
</dbReference>
<protein>
    <submittedName>
        <fullName evidence="2">Uncharacterized protein</fullName>
    </submittedName>
</protein>
<reference evidence="3 4" key="1">
    <citation type="submission" date="2018-06" db="EMBL/GenBank/DDBJ databases">
        <authorList>
            <consortium name="Pathogen Informatics"/>
            <person name="Doyle S."/>
        </authorList>
    </citation>
    <scope>NUCLEOTIDE SEQUENCE [LARGE SCALE GENOMIC DNA]</scope>
    <source>
        <strain evidence="2 4">NCTC11679</strain>
        <strain evidence="1 3">NCTC9637</strain>
    </source>
</reference>
<dbReference type="AlphaFoldDB" id="A0A331YP51"/>
<dbReference type="Proteomes" id="UP000255099">
    <property type="component" value="Unassembled WGS sequence"/>
</dbReference>
<sequence>MNPHSAAHISHQPGGLLSPVSSTSAVEIAGVRSPKMAVARLKASEKPTVRTCTSITSVSAATIAPLYMPKKNENHSRTSVIRVKSGATVSQCITGQVVSRASTVMPISTGRRPIRSEIAPLAKFHINSPDKAGMRKVTPGACAGRVPEAPIKKPTGRLAFQSQRNGELFFHRVVGVFVLAAIPFRTVTVQI</sequence>
<evidence type="ECO:0000313" key="3">
    <source>
        <dbReference type="Proteomes" id="UP000255099"/>
    </source>
</evidence>
<dbReference type="EMBL" id="UGLB01000003">
    <property type="protein sequence ID" value="STT49826.1"/>
    <property type="molecule type" value="Genomic_DNA"/>
</dbReference>
<evidence type="ECO:0000313" key="1">
    <source>
        <dbReference type="EMBL" id="STT49826.1"/>
    </source>
</evidence>
<dbReference type="EMBL" id="UGMG01000001">
    <property type="protein sequence ID" value="STV67220.1"/>
    <property type="molecule type" value="Genomic_DNA"/>
</dbReference>
<accession>A0A331YP51</accession>
<gene>
    <name evidence="2" type="ORF">NCTC11679_03949</name>
    <name evidence="1" type="ORF">NCTC9637_04796</name>
</gene>
<evidence type="ECO:0000313" key="2">
    <source>
        <dbReference type="EMBL" id="STV67220.1"/>
    </source>
</evidence>
<evidence type="ECO:0000313" key="4">
    <source>
        <dbReference type="Proteomes" id="UP000255239"/>
    </source>
</evidence>